<dbReference type="OrthoDB" id="66881at2759"/>
<keyword evidence="15 33" id="KW-0503">Monooxygenase</keyword>
<dbReference type="InterPro" id="IPR020946">
    <property type="entry name" value="Flavin_mOase-like"/>
</dbReference>
<evidence type="ECO:0000313" key="37">
    <source>
        <dbReference type="RefSeq" id="XP_022108766.1"/>
    </source>
</evidence>
<evidence type="ECO:0000256" key="19">
    <source>
        <dbReference type="ARBA" id="ARBA00045957"/>
    </source>
</evidence>
<feature type="transmembrane region" description="Helical" evidence="35">
    <location>
        <begin position="528"/>
        <end position="546"/>
    </location>
</feature>
<evidence type="ECO:0000256" key="18">
    <source>
        <dbReference type="ARBA" id="ARBA00045722"/>
    </source>
</evidence>
<evidence type="ECO:0000256" key="3">
    <source>
        <dbReference type="ARBA" id="ARBA00004524"/>
    </source>
</evidence>
<dbReference type="Gene3D" id="3.50.50.60">
    <property type="entry name" value="FAD/NAD(P)-binding domain"/>
    <property type="match status" value="3"/>
</dbReference>
<comment type="catalytic activity">
    <reaction evidence="32">
        <text>octan-3-one + NADPH + O2 + H(+) = pentyl propanoate + NADP(+) + H2O</text>
        <dbReference type="Rhea" id="RHEA:54840"/>
        <dbReference type="ChEBI" id="CHEBI:15377"/>
        <dbReference type="ChEBI" id="CHEBI:15378"/>
        <dbReference type="ChEBI" id="CHEBI:15379"/>
        <dbReference type="ChEBI" id="CHEBI:57783"/>
        <dbReference type="ChEBI" id="CHEBI:58349"/>
        <dbReference type="ChEBI" id="CHEBI:80946"/>
        <dbReference type="ChEBI" id="CHEBI:87373"/>
    </reaction>
    <physiologicalReaction direction="left-to-right" evidence="32">
        <dbReference type="Rhea" id="RHEA:54841"/>
    </physiologicalReaction>
</comment>
<accession>A0A8B7ZYW2</accession>
<evidence type="ECO:0000256" key="24">
    <source>
        <dbReference type="ARBA" id="ARBA00047864"/>
    </source>
</evidence>
<keyword evidence="6" id="KW-0597">Phosphoprotein</keyword>
<protein>
    <recommendedName>
        <fullName evidence="34">Flavin-containing monooxygenase</fullName>
        <ecNumber evidence="34">1.-.-.-</ecNumber>
    </recommendedName>
</protein>
<dbReference type="GO" id="GO:0034899">
    <property type="term" value="F:trimethylamine monooxygenase activity"/>
    <property type="evidence" value="ECO:0007669"/>
    <property type="project" value="UniProtKB-EC"/>
</dbReference>
<evidence type="ECO:0000256" key="23">
    <source>
        <dbReference type="ARBA" id="ARBA00047855"/>
    </source>
</evidence>
<keyword evidence="5" id="KW-0488">Methylation</keyword>
<comment type="catalytic activity">
    <reaction evidence="25">
        <text>hexan-3-one + NADPH + O2 + H(+) = ethyl butanoate + NADP(+) + H2O</text>
        <dbReference type="Rhea" id="RHEA:54844"/>
        <dbReference type="ChEBI" id="CHEBI:15377"/>
        <dbReference type="ChEBI" id="CHEBI:15378"/>
        <dbReference type="ChEBI" id="CHEBI:15379"/>
        <dbReference type="ChEBI" id="CHEBI:57783"/>
        <dbReference type="ChEBI" id="CHEBI:58349"/>
        <dbReference type="ChEBI" id="CHEBI:88764"/>
        <dbReference type="ChEBI" id="CHEBI:89891"/>
    </reaction>
    <physiologicalReaction direction="left-to-right" evidence="25">
        <dbReference type="Rhea" id="RHEA:54845"/>
    </physiologicalReaction>
</comment>
<evidence type="ECO:0000256" key="8">
    <source>
        <dbReference type="ARBA" id="ARBA00022692"/>
    </source>
</evidence>
<evidence type="ECO:0000256" key="11">
    <source>
        <dbReference type="ARBA" id="ARBA00022848"/>
    </source>
</evidence>
<dbReference type="SUPFAM" id="SSF51905">
    <property type="entry name" value="FAD/NAD(P)-binding domain"/>
    <property type="match status" value="2"/>
</dbReference>
<evidence type="ECO:0000256" key="27">
    <source>
        <dbReference type="ARBA" id="ARBA00048088"/>
    </source>
</evidence>
<keyword evidence="8 35" id="KW-0812">Transmembrane</keyword>
<evidence type="ECO:0000256" key="30">
    <source>
        <dbReference type="ARBA" id="ARBA00048990"/>
    </source>
</evidence>
<dbReference type="Proteomes" id="UP000694845">
    <property type="component" value="Unplaced"/>
</dbReference>
<evidence type="ECO:0000256" key="6">
    <source>
        <dbReference type="ARBA" id="ARBA00022553"/>
    </source>
</evidence>
<evidence type="ECO:0000256" key="22">
    <source>
        <dbReference type="ARBA" id="ARBA00047574"/>
    </source>
</evidence>
<evidence type="ECO:0000256" key="1">
    <source>
        <dbReference type="ARBA" id="ARBA00001974"/>
    </source>
</evidence>
<dbReference type="InterPro" id="IPR002257">
    <property type="entry name" value="Flavin_mOase_5"/>
</dbReference>
<dbReference type="GO" id="GO:0016174">
    <property type="term" value="F:NAD(P)H oxidase H2O2-forming activity"/>
    <property type="evidence" value="ECO:0007669"/>
    <property type="project" value="UniProtKB-EC"/>
</dbReference>
<evidence type="ECO:0000256" key="9">
    <source>
        <dbReference type="ARBA" id="ARBA00022824"/>
    </source>
</evidence>
<dbReference type="RefSeq" id="XP_022108766.1">
    <property type="nucleotide sequence ID" value="XM_022253074.1"/>
</dbReference>
<comment type="catalytic activity">
    <reaction evidence="21">
        <text>hexan-3-one + NADPH + O2 + H(+) = propyl propanoate + NADP(+) + H2O</text>
        <dbReference type="Rhea" id="RHEA:54848"/>
        <dbReference type="ChEBI" id="CHEBI:15377"/>
        <dbReference type="ChEBI" id="CHEBI:15378"/>
        <dbReference type="ChEBI" id="CHEBI:15379"/>
        <dbReference type="ChEBI" id="CHEBI:57783"/>
        <dbReference type="ChEBI" id="CHEBI:58349"/>
        <dbReference type="ChEBI" id="CHEBI:89828"/>
        <dbReference type="ChEBI" id="CHEBI:89891"/>
    </reaction>
    <physiologicalReaction direction="left-to-right" evidence="21">
        <dbReference type="Rhea" id="RHEA:54849"/>
    </physiologicalReaction>
</comment>
<keyword evidence="17 33" id="KW-0472">Membrane</keyword>
<comment type="cofactor">
    <cofactor evidence="1 33 34">
        <name>FAD</name>
        <dbReference type="ChEBI" id="CHEBI:57692"/>
    </cofactor>
</comment>
<keyword evidence="16" id="KW-0443">Lipid metabolism</keyword>
<keyword evidence="11" id="KW-0492">Microsome</keyword>
<evidence type="ECO:0000256" key="35">
    <source>
        <dbReference type="SAM" id="Phobius"/>
    </source>
</evidence>
<keyword evidence="36" id="KW-1185">Reference proteome</keyword>
<comment type="catalytic activity">
    <reaction evidence="20">
        <text>hypotaurine + NADH + O2 + H(+) = taurine + NAD(+) + H2O</text>
        <dbReference type="Rhea" id="RHEA:74111"/>
        <dbReference type="ChEBI" id="CHEBI:15377"/>
        <dbReference type="ChEBI" id="CHEBI:15378"/>
        <dbReference type="ChEBI" id="CHEBI:15379"/>
        <dbReference type="ChEBI" id="CHEBI:57540"/>
        <dbReference type="ChEBI" id="CHEBI:57853"/>
        <dbReference type="ChEBI" id="CHEBI:57945"/>
        <dbReference type="ChEBI" id="CHEBI:507393"/>
        <dbReference type="EC" id="1.14.13.8"/>
    </reaction>
    <physiologicalReaction direction="left-to-right" evidence="20">
        <dbReference type="Rhea" id="RHEA:74112"/>
    </physiologicalReaction>
</comment>
<comment type="catalytic activity">
    <reaction evidence="31">
        <text>N,N-dimethylaniline + NADPH + O2 + H(+) = N,N-dimethylaniline N-oxide + NADP(+) + H2O</text>
        <dbReference type="Rhea" id="RHEA:24468"/>
        <dbReference type="ChEBI" id="CHEBI:15377"/>
        <dbReference type="ChEBI" id="CHEBI:15378"/>
        <dbReference type="ChEBI" id="CHEBI:15379"/>
        <dbReference type="ChEBI" id="CHEBI:16269"/>
        <dbReference type="ChEBI" id="CHEBI:17735"/>
        <dbReference type="ChEBI" id="CHEBI:57783"/>
        <dbReference type="ChEBI" id="CHEBI:58349"/>
        <dbReference type="EC" id="1.14.13.8"/>
    </reaction>
    <physiologicalReaction direction="left-to-right" evidence="31">
        <dbReference type="Rhea" id="RHEA:24469"/>
    </physiologicalReaction>
</comment>
<evidence type="ECO:0000256" key="31">
    <source>
        <dbReference type="ARBA" id="ARBA00049443"/>
    </source>
</evidence>
<reference evidence="37" key="1">
    <citation type="submission" date="2025-08" db="UniProtKB">
        <authorList>
            <consortium name="RefSeq"/>
        </authorList>
    </citation>
    <scope>IDENTIFICATION</scope>
</reference>
<evidence type="ECO:0000313" key="36">
    <source>
        <dbReference type="Proteomes" id="UP000694845"/>
    </source>
</evidence>
<dbReference type="FunFam" id="3.50.50.60:FF:000159">
    <property type="entry name" value="Dimethylaniline monooxygenase [N-oxide-forming]"/>
    <property type="match status" value="1"/>
</dbReference>
<dbReference type="AlphaFoldDB" id="A0A8B7ZYW2"/>
<dbReference type="PRINTS" id="PR01125">
    <property type="entry name" value="FMOXYGENASE5"/>
</dbReference>
<organism evidence="36 37">
    <name type="scientific">Acanthaster planci</name>
    <name type="common">Crown-of-thorns starfish</name>
    <dbReference type="NCBI Taxonomy" id="133434"/>
    <lineage>
        <taxon>Eukaryota</taxon>
        <taxon>Metazoa</taxon>
        <taxon>Echinodermata</taxon>
        <taxon>Eleutherozoa</taxon>
        <taxon>Asterozoa</taxon>
        <taxon>Asteroidea</taxon>
        <taxon>Valvatacea</taxon>
        <taxon>Valvatida</taxon>
        <taxon>Acanthasteridae</taxon>
        <taxon>Acanthaster</taxon>
    </lineage>
</organism>
<keyword evidence="14 33" id="KW-0560">Oxidoreductase</keyword>
<evidence type="ECO:0000256" key="20">
    <source>
        <dbReference type="ARBA" id="ARBA00047338"/>
    </source>
</evidence>
<dbReference type="Pfam" id="PF00743">
    <property type="entry name" value="FMO-like"/>
    <property type="match status" value="1"/>
</dbReference>
<dbReference type="GeneID" id="110989017"/>
<dbReference type="PANTHER" id="PTHR23023">
    <property type="entry name" value="DIMETHYLANILINE MONOOXYGENASE"/>
    <property type="match status" value="1"/>
</dbReference>
<evidence type="ECO:0000256" key="13">
    <source>
        <dbReference type="ARBA" id="ARBA00022989"/>
    </source>
</evidence>
<evidence type="ECO:0000256" key="14">
    <source>
        <dbReference type="ARBA" id="ARBA00023002"/>
    </source>
</evidence>
<comment type="catalytic activity">
    <reaction evidence="27">
        <text>trimethylamine + NADPH + O2 = trimethylamine N-oxide + NADP(+) + H2O</text>
        <dbReference type="Rhea" id="RHEA:31979"/>
        <dbReference type="ChEBI" id="CHEBI:15377"/>
        <dbReference type="ChEBI" id="CHEBI:15379"/>
        <dbReference type="ChEBI" id="CHEBI:15724"/>
        <dbReference type="ChEBI" id="CHEBI:57783"/>
        <dbReference type="ChEBI" id="CHEBI:58349"/>
        <dbReference type="ChEBI" id="CHEBI:58389"/>
        <dbReference type="EC" id="1.14.13.148"/>
    </reaction>
    <physiologicalReaction direction="left-to-right" evidence="27">
        <dbReference type="Rhea" id="RHEA:31980"/>
    </physiologicalReaction>
</comment>
<keyword evidence="13 35" id="KW-1133">Transmembrane helix</keyword>
<dbReference type="PRINTS" id="PR00370">
    <property type="entry name" value="FMOXYGENASE"/>
</dbReference>
<comment type="catalytic activity">
    <reaction evidence="23">
        <text>sulcatone + NADPH + O2 + H(+) = 4-methylpent-3-en-1-yl acetate + NADP(+) + H2O</text>
        <dbReference type="Rhea" id="RHEA:54864"/>
        <dbReference type="ChEBI" id="CHEBI:15377"/>
        <dbReference type="ChEBI" id="CHEBI:15378"/>
        <dbReference type="ChEBI" id="CHEBI:15379"/>
        <dbReference type="ChEBI" id="CHEBI:16310"/>
        <dbReference type="ChEBI" id="CHEBI:57783"/>
        <dbReference type="ChEBI" id="CHEBI:58349"/>
        <dbReference type="ChEBI" id="CHEBI:138373"/>
    </reaction>
    <physiologicalReaction direction="left-to-right" evidence="23">
        <dbReference type="Rhea" id="RHEA:54865"/>
    </physiologicalReaction>
</comment>
<evidence type="ECO:0000256" key="25">
    <source>
        <dbReference type="ARBA" id="ARBA00047977"/>
    </source>
</evidence>
<dbReference type="InterPro" id="IPR000960">
    <property type="entry name" value="Flavin_mOase"/>
</dbReference>
<comment type="function">
    <text evidence="18">Acts as a Baeyer-Villiger monooxygenase on a broad range of substrates. Catalyzes the insertion of an oxygen atom into a carbon-carbon bond adjacent to a carbonyl, which converts ketones to esters. Active on diverse carbonyl compounds, whereas soft nucleophiles are mostly non- or poorly reactive. In contrast with other forms of FMO it is non- or poorly active on 'classical' substrates such as drugs, pesticides, and dietary components containing soft nucleophilic heteroatoms. Able to oxidize drug molecules bearing a carbonyl group on an aliphatic chain, such as nabumetone and pentoxifylline. Also, in the absence of substrates, shows slow but yet significant NADPH oxidase activity. Acts as a positive modulator of cholesterol biosynthesis as well as glucose homeostasis, promoting metabolic aging via pleiotropic effects.</text>
</comment>
<keyword evidence="7 33" id="KW-0285">Flavoprotein</keyword>
<evidence type="ECO:0000256" key="33">
    <source>
        <dbReference type="PIRNR" id="PIRNR000332"/>
    </source>
</evidence>
<dbReference type="InterPro" id="IPR050346">
    <property type="entry name" value="FMO-like"/>
</dbReference>
<dbReference type="GO" id="GO:0004499">
    <property type="term" value="F:N,N-dimethylaniline monooxygenase activity"/>
    <property type="evidence" value="ECO:0007669"/>
    <property type="project" value="UniProtKB-UniRule"/>
</dbReference>
<dbReference type="GO" id="GO:0006629">
    <property type="term" value="P:lipid metabolic process"/>
    <property type="evidence" value="ECO:0007669"/>
    <property type="project" value="UniProtKB-KW"/>
</dbReference>
<evidence type="ECO:0000256" key="4">
    <source>
        <dbReference type="ARBA" id="ARBA00009183"/>
    </source>
</evidence>
<gene>
    <name evidence="37" type="primary">LOC110989017</name>
</gene>
<evidence type="ECO:0000256" key="34">
    <source>
        <dbReference type="RuleBase" id="RU361177"/>
    </source>
</evidence>
<comment type="similarity">
    <text evidence="4 33 34">Belongs to the FMO family.</text>
</comment>
<dbReference type="GO" id="GO:0050660">
    <property type="term" value="F:flavin adenine dinucleotide binding"/>
    <property type="evidence" value="ECO:0007669"/>
    <property type="project" value="InterPro"/>
</dbReference>
<comment type="catalytic activity">
    <reaction evidence="28">
        <text>octan-3-one + NADPH + O2 + H(+) = ethyl hexanoate + NADP(+) + H2O</text>
        <dbReference type="Rhea" id="RHEA:54856"/>
        <dbReference type="ChEBI" id="CHEBI:15377"/>
        <dbReference type="ChEBI" id="CHEBI:15378"/>
        <dbReference type="ChEBI" id="CHEBI:15379"/>
        <dbReference type="ChEBI" id="CHEBI:57783"/>
        <dbReference type="ChEBI" id="CHEBI:58349"/>
        <dbReference type="ChEBI" id="CHEBI:80946"/>
        <dbReference type="ChEBI" id="CHEBI:86055"/>
    </reaction>
    <physiologicalReaction direction="left-to-right" evidence="28">
        <dbReference type="Rhea" id="RHEA:54857"/>
    </physiologicalReaction>
</comment>
<comment type="catalytic activity">
    <reaction evidence="30">
        <text>heptan-4-one + NADPH + O2 + H(+) = propyl butanoate + NADP(+) + H2O</text>
        <dbReference type="Rhea" id="RHEA:54852"/>
        <dbReference type="ChEBI" id="CHEBI:15377"/>
        <dbReference type="ChEBI" id="CHEBI:15378"/>
        <dbReference type="ChEBI" id="CHEBI:15379"/>
        <dbReference type="ChEBI" id="CHEBI:57783"/>
        <dbReference type="ChEBI" id="CHEBI:58349"/>
        <dbReference type="ChEBI" id="CHEBI:89484"/>
        <dbReference type="ChEBI" id="CHEBI:89719"/>
    </reaction>
    <physiologicalReaction direction="left-to-right" evidence="30">
        <dbReference type="Rhea" id="RHEA:54853"/>
    </physiologicalReaction>
</comment>
<evidence type="ECO:0000256" key="32">
    <source>
        <dbReference type="ARBA" id="ARBA00049475"/>
    </source>
</evidence>
<evidence type="ECO:0000256" key="2">
    <source>
        <dbReference type="ARBA" id="ARBA00004389"/>
    </source>
</evidence>
<comment type="function">
    <text evidence="19">Broad spectrum monooxygenase that catalyzes the oxygenation of a wide variety of nitrogen- and sulfur-containing compounds including xenobiotics. Catalyzes the S-oxygenation of hypotaurine to produce taurine, an organic osmolyte involved in cell volume regulation as well as a variety of cytoprotective and developmental processes. In vitro, catalyzes the N-oxygenation of trimethylamine (TMA) to produce trimethylamine N-oxide (TMAO) and could therefore participate to the detoxification of this compound that is generated by the action of gut microbiota from dietary precursors such as choline, choline containing compounds, betaine or L-carnitine.</text>
</comment>
<keyword evidence="12 33" id="KW-0521">NADP</keyword>
<keyword evidence="9 33" id="KW-0256">Endoplasmic reticulum</keyword>
<comment type="catalytic activity">
    <reaction evidence="24">
        <text>NADPH + O2 + H(+) = H2O2 + NADP(+)</text>
        <dbReference type="Rhea" id="RHEA:11260"/>
        <dbReference type="ChEBI" id="CHEBI:15378"/>
        <dbReference type="ChEBI" id="CHEBI:15379"/>
        <dbReference type="ChEBI" id="CHEBI:16240"/>
        <dbReference type="ChEBI" id="CHEBI:57783"/>
        <dbReference type="ChEBI" id="CHEBI:58349"/>
        <dbReference type="EC" id="1.6.3.1"/>
    </reaction>
    <physiologicalReaction direction="left-to-right" evidence="24">
        <dbReference type="Rhea" id="RHEA:11261"/>
    </physiologicalReaction>
</comment>
<evidence type="ECO:0000256" key="15">
    <source>
        <dbReference type="ARBA" id="ARBA00023033"/>
    </source>
</evidence>
<evidence type="ECO:0000256" key="16">
    <source>
        <dbReference type="ARBA" id="ARBA00023098"/>
    </source>
</evidence>
<comment type="catalytic activity">
    <reaction evidence="22">
        <text>heptan-2-one + NADPH + O2 + H(+) = pentyl acetate + NADP(+) + H2O</text>
        <dbReference type="Rhea" id="RHEA:54836"/>
        <dbReference type="ChEBI" id="CHEBI:5672"/>
        <dbReference type="ChEBI" id="CHEBI:15377"/>
        <dbReference type="ChEBI" id="CHEBI:15378"/>
        <dbReference type="ChEBI" id="CHEBI:15379"/>
        <dbReference type="ChEBI" id="CHEBI:57783"/>
        <dbReference type="ChEBI" id="CHEBI:58349"/>
        <dbReference type="ChEBI" id="CHEBI:87362"/>
    </reaction>
    <physiologicalReaction direction="left-to-right" evidence="22">
        <dbReference type="Rhea" id="RHEA:54837"/>
    </physiologicalReaction>
</comment>
<evidence type="ECO:0000256" key="28">
    <source>
        <dbReference type="ARBA" id="ARBA00048459"/>
    </source>
</evidence>
<dbReference type="PIRSF" id="PIRSF000332">
    <property type="entry name" value="FMO"/>
    <property type="match status" value="1"/>
</dbReference>
<dbReference type="InterPro" id="IPR036188">
    <property type="entry name" value="FAD/NAD-bd_sf"/>
</dbReference>
<evidence type="ECO:0000256" key="21">
    <source>
        <dbReference type="ARBA" id="ARBA00047426"/>
    </source>
</evidence>
<dbReference type="GO" id="GO:0050661">
    <property type="term" value="F:NADP binding"/>
    <property type="evidence" value="ECO:0007669"/>
    <property type="project" value="InterPro"/>
</dbReference>
<keyword evidence="10 33" id="KW-0274">FAD</keyword>
<name>A0A8B7ZYW2_ACAPL</name>
<dbReference type="KEGG" id="aplc:110989017"/>
<evidence type="ECO:0000256" key="10">
    <source>
        <dbReference type="ARBA" id="ARBA00022827"/>
    </source>
</evidence>
<proteinExistence type="inferred from homology"/>
<comment type="subcellular location">
    <subcellularLocation>
        <location evidence="2">Endoplasmic reticulum membrane</location>
        <topology evidence="2">Single-pass membrane protein</topology>
    </subcellularLocation>
    <subcellularLocation>
        <location evidence="3">Microsome membrane</location>
    </subcellularLocation>
</comment>
<comment type="catalytic activity">
    <reaction evidence="29">
        <text>(2E)-geranial + NADPH + O2 + H(+) = (1E)-2,6-dimethylhepta-1,5-dien-1-yl formate + NADP(+) + H2O</text>
        <dbReference type="Rhea" id="RHEA:54860"/>
        <dbReference type="ChEBI" id="CHEBI:15377"/>
        <dbReference type="ChEBI" id="CHEBI:15378"/>
        <dbReference type="ChEBI" id="CHEBI:15379"/>
        <dbReference type="ChEBI" id="CHEBI:16980"/>
        <dbReference type="ChEBI" id="CHEBI:57783"/>
        <dbReference type="ChEBI" id="CHEBI:58349"/>
        <dbReference type="ChEBI" id="CHEBI:138375"/>
    </reaction>
    <physiologicalReaction direction="left-to-right" evidence="29">
        <dbReference type="Rhea" id="RHEA:54861"/>
    </physiologicalReaction>
</comment>
<dbReference type="GO" id="GO:0005789">
    <property type="term" value="C:endoplasmic reticulum membrane"/>
    <property type="evidence" value="ECO:0007669"/>
    <property type="project" value="UniProtKB-SubCell"/>
</dbReference>
<comment type="catalytic activity">
    <reaction evidence="26">
        <text>hypotaurine + NADPH + O2 + H(+) = taurine + NADP(+) + H2O</text>
        <dbReference type="Rhea" id="RHEA:69819"/>
        <dbReference type="ChEBI" id="CHEBI:15377"/>
        <dbReference type="ChEBI" id="CHEBI:15378"/>
        <dbReference type="ChEBI" id="CHEBI:15379"/>
        <dbReference type="ChEBI" id="CHEBI:57783"/>
        <dbReference type="ChEBI" id="CHEBI:57853"/>
        <dbReference type="ChEBI" id="CHEBI:58349"/>
        <dbReference type="ChEBI" id="CHEBI:507393"/>
        <dbReference type="EC" id="1.14.13.8"/>
    </reaction>
    <physiologicalReaction direction="left-to-right" evidence="26">
        <dbReference type="Rhea" id="RHEA:69820"/>
    </physiologicalReaction>
</comment>
<sequence>MGYFNLQSGETTKVKEARMSKRVAIIGAGTSGIAAIKCCLDEGLQVTCFERSDRIGGLWAYREDRDGQGCVFKSTIINTSKEMMCYSDYPIPKEYPNFMHHSYIEKYFLSYVDHFDLKRHIQFRTEVEKVTQAADYDTTGWWQVTTKNRDSGECTTDLFDAVMICIGHHTTPHIPDFPGLKDFQGTVTHTHEYKTPYHLIDKRVVVIGFGNSGVDAAVELSRISSKVFLSTRTGAWILNRVGPQGNPIDIVVGTRFLNVFPTSLKDTMAKWQLQSKFDHSKYGLQPMHSPFQAHPLVNDDLPNRILSGAVTVKPNVARFTKTRVEFVDGTFENDIDCVILATGYTFSYPFVDCPSFQVVKNEVSLYKYVFPTDLKHPTICTIGLVQPIGAIHPISELQCRWAARIFKHQARLPPRPVMEAAIKKAKDDMSKRYIKSQRHTIQVDWIKYMDSIAVEIGVKPDLWKLFWSDPALALRCFFGPCLPYQYRLMGPGKWSGAKDAINTMWERVNAPLKTRLPAVQEKLGAANMLLRLGLAFLVIYIAICVVL</sequence>
<evidence type="ECO:0000256" key="29">
    <source>
        <dbReference type="ARBA" id="ARBA00048989"/>
    </source>
</evidence>
<evidence type="ECO:0000256" key="17">
    <source>
        <dbReference type="ARBA" id="ARBA00023136"/>
    </source>
</evidence>
<evidence type="ECO:0000256" key="26">
    <source>
        <dbReference type="ARBA" id="ARBA00048041"/>
    </source>
</evidence>
<dbReference type="EC" id="1.-.-.-" evidence="34"/>
<evidence type="ECO:0000256" key="7">
    <source>
        <dbReference type="ARBA" id="ARBA00022630"/>
    </source>
</evidence>
<evidence type="ECO:0000256" key="5">
    <source>
        <dbReference type="ARBA" id="ARBA00022481"/>
    </source>
</evidence>
<evidence type="ECO:0000256" key="12">
    <source>
        <dbReference type="ARBA" id="ARBA00022857"/>
    </source>
</evidence>